<proteinExistence type="predicted"/>
<organism evidence="1 2">
    <name type="scientific">Chryseosolibacter histidini</name>
    <dbReference type="NCBI Taxonomy" id="2782349"/>
    <lineage>
        <taxon>Bacteria</taxon>
        <taxon>Pseudomonadati</taxon>
        <taxon>Bacteroidota</taxon>
        <taxon>Cytophagia</taxon>
        <taxon>Cytophagales</taxon>
        <taxon>Chryseotaleaceae</taxon>
        <taxon>Chryseosolibacter</taxon>
    </lineage>
</organism>
<keyword evidence="2" id="KW-1185">Reference proteome</keyword>
<sequence>MSRKVSIREYITMPGNTLVREDFTTSYIINEIKLFAIIKQRRIKIYEQEIDIEGCDLIIEDDTDLARKFQLKSVIEGGKRKSFEIHSSILLPDIFRCSDYGFDNVICPRTMGGVIMLVIHPNEKEKKVSLTYRYTDFNVISYLANYKKQIPAIGLIKKLMSQDRKVDLPSSLFIPLSSAGSLLRIAGFFNECEFDYWCNQFNKLHYGRQQSRDREGEIQNLLGKMSTYIEGL</sequence>
<dbReference type="EMBL" id="JAHESF010000027">
    <property type="protein sequence ID" value="MBT1699644.1"/>
    <property type="molecule type" value="Genomic_DNA"/>
</dbReference>
<gene>
    <name evidence="1" type="ORF">KK083_22345</name>
</gene>
<accession>A0AAP2DSG3</accession>
<protein>
    <submittedName>
        <fullName evidence="1">Uncharacterized protein</fullName>
    </submittedName>
</protein>
<reference evidence="1 2" key="1">
    <citation type="submission" date="2021-05" db="EMBL/GenBank/DDBJ databases">
        <title>A Polyphasic approach of four new species of the genus Ohtaekwangia: Ohtaekwangia histidinii sp. nov., Ohtaekwangia cretensis sp. nov., Ohtaekwangia indiensis sp. nov., Ohtaekwangia reichenbachii sp. nov. from diverse environment.</title>
        <authorList>
            <person name="Octaviana S."/>
        </authorList>
    </citation>
    <scope>NUCLEOTIDE SEQUENCE [LARGE SCALE GENOMIC DNA]</scope>
    <source>
        <strain evidence="1 2">PWU4</strain>
    </source>
</reference>
<comment type="caution">
    <text evidence="1">The sequence shown here is derived from an EMBL/GenBank/DDBJ whole genome shotgun (WGS) entry which is preliminary data.</text>
</comment>
<evidence type="ECO:0000313" key="2">
    <source>
        <dbReference type="Proteomes" id="UP001319200"/>
    </source>
</evidence>
<evidence type="ECO:0000313" key="1">
    <source>
        <dbReference type="EMBL" id="MBT1699644.1"/>
    </source>
</evidence>
<name>A0AAP2DSG3_9BACT</name>
<dbReference type="Proteomes" id="UP001319200">
    <property type="component" value="Unassembled WGS sequence"/>
</dbReference>
<dbReference type="AlphaFoldDB" id="A0AAP2DSG3"/>
<dbReference type="RefSeq" id="WP_254167735.1">
    <property type="nucleotide sequence ID" value="NZ_JAHESF010000027.1"/>
</dbReference>